<dbReference type="PANTHER" id="PTHR10357:SF216">
    <property type="entry name" value="MALTOOLIGOSYL TREHALOSE SYNTHASE-RELATED"/>
    <property type="match status" value="1"/>
</dbReference>
<evidence type="ECO:0000259" key="2">
    <source>
        <dbReference type="SMART" id="SM00642"/>
    </source>
</evidence>
<sequence length="918" mass="104300">MTNSGQQLSLTGRKDYGRARRHRSSPPFTSTYRLQFSPAFKFEDAAHIVTYLQRLGIEAVYASPIFEARLGSSHGYDVTDQCSVRSELGGETSLRRLIRSLHGSRIGWLQDIVPNHMAFDPSNGILSDILIYGKRSAYRRFFDINWSHRNVELHEKLLAPFLSRNAEDIVREGQLRIFVSGKLMIDMSGFCLPASDRTYAFLLDRLGSKGNRAAPKNDSGKSSGIRLFSSLYRDKSGRESIDELLGSINRDPALLSEILGMQNFVPREWKSTADEINYRRFFAVNDMIGIRAEDSRNFSISHNLIERFSCDGTFDGIRVDHIDGLFDPTQYIRRLRRRASGCYLIVEKILTDNETLPQHWKVDGTTGYDFLSWVDRLQIKERGLHSLREFFKSFTGISSDRINLAAVKLETVRRLFRGDISNISDIFLSALPGTGSPFFPSISEMEGAITEMLSRLPLYRTYLSPGQVSNVFASERTKLKSALTAAMHERPSLRPAFMAINAVIEGAETDRGCMRAIMRLQQLMPAVFAKSVEDTLFFRYLPLMSLCEVGNHPLSSELSVAEFQMRIINRFKTHPYSMNATSTHDTKLGEDARARLNVLTEVPRRWQLLVRRWSRVNRTFRSGRGVPDRFTEYLIYQILAATFPFPPALHSEYTERIGNYLRKALREGGLLTSWEDPDTDYENASVSFMERVIEPSNTAFRDSFDRFVSFLSFHGMLNSLSAVTLKITCPGIPDIYQGSESWNFSLVDPDNRRPVDYAELTKRMEVYCSGERQERFFTSLANLSDGYAKFYVTCRLLNLRKQFRDLFLSGEYVPLDVSGRSEKLVSFCRRSGRQWAIVSVPRHTVGIARNGLRSIWGEAWKGTGIYLPPGAPSRFREVIGPGREVTAAGSGRPYLPVYSLLRGIPVSVLLSDDQEVKG</sequence>
<evidence type="ECO:0000256" key="1">
    <source>
        <dbReference type="SAM" id="MobiDB-lite"/>
    </source>
</evidence>
<gene>
    <name evidence="3" type="primary">treY</name>
    <name evidence="3" type="ORF">J9259_00675</name>
</gene>
<dbReference type="GO" id="GO:0030980">
    <property type="term" value="P:alpha-glucan catabolic process"/>
    <property type="evidence" value="ECO:0007669"/>
    <property type="project" value="TreeGrafter"/>
</dbReference>
<dbReference type="InterPro" id="IPR017853">
    <property type="entry name" value="GH"/>
</dbReference>
<dbReference type="AlphaFoldDB" id="A0A8J7YRW9"/>
<dbReference type="GO" id="GO:0005992">
    <property type="term" value="P:trehalose biosynthetic process"/>
    <property type="evidence" value="ECO:0007669"/>
    <property type="project" value="TreeGrafter"/>
</dbReference>
<accession>A0A8J7YRW9</accession>
<dbReference type="GO" id="GO:0047470">
    <property type="term" value="F:(1,4)-alpha-D-glucan 1-alpha-D-glucosylmutase activity"/>
    <property type="evidence" value="ECO:0007669"/>
    <property type="project" value="TreeGrafter"/>
</dbReference>
<dbReference type="Proteomes" id="UP000716004">
    <property type="component" value="Unassembled WGS sequence"/>
</dbReference>
<dbReference type="EMBL" id="JAGVSJ010000001">
    <property type="protein sequence ID" value="MBX8631030.1"/>
    <property type="molecule type" value="Genomic_DNA"/>
</dbReference>
<dbReference type="Gene3D" id="1.10.150.200">
    <property type="entry name" value="Maltooligosyl trehalose synthase, domain 3"/>
    <property type="match status" value="1"/>
</dbReference>
<dbReference type="CDD" id="cd11336">
    <property type="entry name" value="AmyAc_MTSase"/>
    <property type="match status" value="1"/>
</dbReference>
<dbReference type="NCBIfam" id="TIGR02401">
    <property type="entry name" value="trehalose_TreY"/>
    <property type="match status" value="1"/>
</dbReference>
<organism evidence="3 4">
    <name type="scientific">Candidatus Sysuiplasma superficiale</name>
    <dbReference type="NCBI Taxonomy" id="2823368"/>
    <lineage>
        <taxon>Archaea</taxon>
        <taxon>Methanobacteriati</taxon>
        <taxon>Thermoplasmatota</taxon>
        <taxon>Thermoplasmata</taxon>
        <taxon>Candidatus Sysuiplasmatales</taxon>
        <taxon>Candidatus Sysuiplasmataceae</taxon>
        <taxon>Candidatus Sysuiplasma</taxon>
    </lineage>
</organism>
<protein>
    <submittedName>
        <fullName evidence="3">Malto-oligosyltrehalose synthase</fullName>
    </submittedName>
</protein>
<reference evidence="3" key="1">
    <citation type="submission" date="2021-04" db="EMBL/GenBank/DDBJ databases">
        <title>Genomic insights into ecological role and evolution of a novel Thermoplasmata order Candidatus Sysuiplasmatales.</title>
        <authorList>
            <person name="Yuan Y."/>
        </authorList>
    </citation>
    <scope>NUCLEOTIDE SEQUENCE</scope>
    <source>
        <strain evidence="3">YP2-bin.285</strain>
    </source>
</reference>
<feature type="region of interest" description="Disordered" evidence="1">
    <location>
        <begin position="1"/>
        <end position="26"/>
    </location>
</feature>
<dbReference type="SMART" id="SM00642">
    <property type="entry name" value="Aamy"/>
    <property type="match status" value="1"/>
</dbReference>
<dbReference type="InterPro" id="IPR012767">
    <property type="entry name" value="Trehalose_TreY"/>
</dbReference>
<dbReference type="Pfam" id="PF00128">
    <property type="entry name" value="Alpha-amylase"/>
    <property type="match status" value="1"/>
</dbReference>
<comment type="caution">
    <text evidence="3">The sequence shown here is derived from an EMBL/GenBank/DDBJ whole genome shotgun (WGS) entry which is preliminary data.</text>
</comment>
<proteinExistence type="predicted"/>
<feature type="domain" description="Glycosyl hydrolase family 13 catalytic" evidence="2">
    <location>
        <begin position="28"/>
        <end position="460"/>
    </location>
</feature>
<evidence type="ECO:0000313" key="3">
    <source>
        <dbReference type="EMBL" id="MBX8631030.1"/>
    </source>
</evidence>
<name>A0A8J7YRW9_9ARCH</name>
<evidence type="ECO:0000313" key="4">
    <source>
        <dbReference type="Proteomes" id="UP000716004"/>
    </source>
</evidence>
<feature type="compositionally biased region" description="Polar residues" evidence="1">
    <location>
        <begin position="1"/>
        <end position="10"/>
    </location>
</feature>
<dbReference type="SUPFAM" id="SSF51445">
    <property type="entry name" value="(Trans)glycosidases"/>
    <property type="match status" value="1"/>
</dbReference>
<dbReference type="Gene3D" id="3.20.20.80">
    <property type="entry name" value="Glycosidases"/>
    <property type="match status" value="4"/>
</dbReference>
<dbReference type="PANTHER" id="PTHR10357">
    <property type="entry name" value="ALPHA-AMYLASE FAMILY MEMBER"/>
    <property type="match status" value="1"/>
</dbReference>
<dbReference type="InterPro" id="IPR006047">
    <property type="entry name" value="GH13_cat_dom"/>
</dbReference>